<dbReference type="PROSITE" id="PS00061">
    <property type="entry name" value="ADH_SHORT"/>
    <property type="match status" value="1"/>
</dbReference>
<dbReference type="Proteomes" id="UP000569914">
    <property type="component" value="Unassembled WGS sequence"/>
</dbReference>
<dbReference type="InterPro" id="IPR002347">
    <property type="entry name" value="SDR_fam"/>
</dbReference>
<comment type="caution">
    <text evidence="3">The sequence shown here is derived from an EMBL/GenBank/DDBJ whole genome shotgun (WGS) entry which is preliminary data.</text>
</comment>
<accession>A0A7Y9I572</accession>
<keyword evidence="2" id="KW-0560">Oxidoreductase</keyword>
<dbReference type="PRINTS" id="PR00081">
    <property type="entry name" value="GDHRDH"/>
</dbReference>
<reference evidence="3 4" key="1">
    <citation type="submission" date="2020-07" db="EMBL/GenBank/DDBJ databases">
        <title>Sequencing the genomes of 1000 actinobacteria strains.</title>
        <authorList>
            <person name="Klenk H.-P."/>
        </authorList>
    </citation>
    <scope>NUCLEOTIDE SEQUENCE [LARGE SCALE GENOMIC DNA]</scope>
    <source>
        <strain evidence="3 4">DSM 22083</strain>
    </source>
</reference>
<dbReference type="InterPro" id="IPR051122">
    <property type="entry name" value="SDR_DHRS6-like"/>
</dbReference>
<dbReference type="CDD" id="cd05233">
    <property type="entry name" value="SDR_c"/>
    <property type="match status" value="1"/>
</dbReference>
<organism evidence="3 4">
    <name type="scientific">Microlunatus parietis</name>
    <dbReference type="NCBI Taxonomy" id="682979"/>
    <lineage>
        <taxon>Bacteria</taxon>
        <taxon>Bacillati</taxon>
        <taxon>Actinomycetota</taxon>
        <taxon>Actinomycetes</taxon>
        <taxon>Propionibacteriales</taxon>
        <taxon>Propionibacteriaceae</taxon>
        <taxon>Microlunatus</taxon>
    </lineage>
</organism>
<dbReference type="EMBL" id="JACCBU010000001">
    <property type="protein sequence ID" value="NYE70210.1"/>
    <property type="molecule type" value="Genomic_DNA"/>
</dbReference>
<name>A0A7Y9I572_9ACTN</name>
<gene>
    <name evidence="3" type="ORF">BKA15_001539</name>
</gene>
<dbReference type="RefSeq" id="WP_179749501.1">
    <property type="nucleotide sequence ID" value="NZ_JACCBU010000001.1"/>
</dbReference>
<dbReference type="PRINTS" id="PR00080">
    <property type="entry name" value="SDRFAMILY"/>
</dbReference>
<dbReference type="AlphaFoldDB" id="A0A7Y9I572"/>
<dbReference type="SUPFAM" id="SSF51735">
    <property type="entry name" value="NAD(P)-binding Rossmann-fold domains"/>
    <property type="match status" value="1"/>
</dbReference>
<dbReference type="GO" id="GO:0016491">
    <property type="term" value="F:oxidoreductase activity"/>
    <property type="evidence" value="ECO:0007669"/>
    <property type="project" value="UniProtKB-KW"/>
</dbReference>
<evidence type="ECO:0000313" key="3">
    <source>
        <dbReference type="EMBL" id="NYE70210.1"/>
    </source>
</evidence>
<comment type="similarity">
    <text evidence="1">Belongs to the short-chain dehydrogenases/reductases (SDR) family.</text>
</comment>
<dbReference type="Pfam" id="PF13561">
    <property type="entry name" value="adh_short_C2"/>
    <property type="match status" value="1"/>
</dbReference>
<dbReference type="Gene3D" id="3.40.50.720">
    <property type="entry name" value="NAD(P)-binding Rossmann-like Domain"/>
    <property type="match status" value="1"/>
</dbReference>
<dbReference type="PANTHER" id="PTHR43477:SF1">
    <property type="entry name" value="DIHYDROANTICAPSIN 7-DEHYDROGENASE"/>
    <property type="match status" value="1"/>
</dbReference>
<evidence type="ECO:0000256" key="1">
    <source>
        <dbReference type="ARBA" id="ARBA00006484"/>
    </source>
</evidence>
<dbReference type="InterPro" id="IPR020904">
    <property type="entry name" value="Sc_DH/Rdtase_CS"/>
</dbReference>
<proteinExistence type="inferred from homology"/>
<protein>
    <submittedName>
        <fullName evidence="3">NAD(P)-dependent dehydrogenase (Short-subunit alcohol dehydrogenase family)</fullName>
    </submittedName>
</protein>
<dbReference type="PANTHER" id="PTHR43477">
    <property type="entry name" value="DIHYDROANTICAPSIN 7-DEHYDROGENASE"/>
    <property type="match status" value="1"/>
</dbReference>
<dbReference type="InterPro" id="IPR036291">
    <property type="entry name" value="NAD(P)-bd_dom_sf"/>
</dbReference>
<evidence type="ECO:0000313" key="4">
    <source>
        <dbReference type="Proteomes" id="UP000569914"/>
    </source>
</evidence>
<keyword evidence="4" id="KW-1185">Reference proteome</keyword>
<evidence type="ECO:0000256" key="2">
    <source>
        <dbReference type="ARBA" id="ARBA00023002"/>
    </source>
</evidence>
<sequence length="157" mass="15732">MIQKRVLLVGASTPIGRAIAARFVAAGHRVAGVSLEAADDPALAADLVADCSLDDGARSAVGDAAAALGGLDVLVTAAARQPRGPVHLLSDEDWQRAFTGSVDTVFRTARAALPLLRPGGSIVAVSSVNATRPAPRVSAYAAAKGAVEALVRAMAGA</sequence>